<keyword evidence="1" id="KW-1185">Reference proteome</keyword>
<dbReference type="AlphaFoldDB" id="A0A915IP13"/>
<name>A0A915IP13_ROMCU</name>
<dbReference type="WBParaSite" id="nRc.2.0.1.t15183-RA">
    <property type="protein sequence ID" value="nRc.2.0.1.t15183-RA"/>
    <property type="gene ID" value="nRc.2.0.1.g15183"/>
</dbReference>
<accession>A0A915IP13</accession>
<reference evidence="2" key="1">
    <citation type="submission" date="2022-11" db="UniProtKB">
        <authorList>
            <consortium name="WormBaseParasite"/>
        </authorList>
    </citation>
    <scope>IDENTIFICATION</scope>
</reference>
<sequence>MKCFDKYVKSQENRKKYSLNFKIYQWPPTSAPQPYIFHPVYDLITSFHRPTTTTTEIPTITPYISDKSNKMDLALLTLMYQTTNEYQIMCYTRDADGNLKEISKAWFMGDQSKFNFPVRYEFVAMMVFYFEREKPIQVGL</sequence>
<evidence type="ECO:0000313" key="2">
    <source>
        <dbReference type="WBParaSite" id="nRc.2.0.1.t15183-RA"/>
    </source>
</evidence>
<evidence type="ECO:0000313" key="1">
    <source>
        <dbReference type="Proteomes" id="UP000887565"/>
    </source>
</evidence>
<protein>
    <submittedName>
        <fullName evidence="2">Uncharacterized protein</fullName>
    </submittedName>
</protein>
<proteinExistence type="predicted"/>
<organism evidence="1 2">
    <name type="scientific">Romanomermis culicivorax</name>
    <name type="common">Nematode worm</name>
    <dbReference type="NCBI Taxonomy" id="13658"/>
    <lineage>
        <taxon>Eukaryota</taxon>
        <taxon>Metazoa</taxon>
        <taxon>Ecdysozoa</taxon>
        <taxon>Nematoda</taxon>
        <taxon>Enoplea</taxon>
        <taxon>Dorylaimia</taxon>
        <taxon>Mermithida</taxon>
        <taxon>Mermithoidea</taxon>
        <taxon>Mermithidae</taxon>
        <taxon>Romanomermis</taxon>
    </lineage>
</organism>
<dbReference type="Proteomes" id="UP000887565">
    <property type="component" value="Unplaced"/>
</dbReference>